<evidence type="ECO:0000256" key="2">
    <source>
        <dbReference type="ARBA" id="ARBA00022741"/>
    </source>
</evidence>
<gene>
    <name evidence="6 8" type="primary">smc</name>
    <name evidence="8" type="ORF">AALT52_07475</name>
</gene>
<dbReference type="EMBL" id="JBCLUF010000026">
    <property type="protein sequence ID" value="MEY8662724.1"/>
    <property type="molecule type" value="Genomic_DNA"/>
</dbReference>
<comment type="subunit">
    <text evidence="6">Homodimer.</text>
</comment>
<keyword evidence="2 6" id="KW-0547">Nucleotide-binding</keyword>
<evidence type="ECO:0000256" key="4">
    <source>
        <dbReference type="ARBA" id="ARBA00023054"/>
    </source>
</evidence>
<keyword evidence="1 6" id="KW-0963">Cytoplasm</keyword>
<dbReference type="RefSeq" id="WP_369942485.1">
    <property type="nucleotide sequence ID" value="NZ_JBCLUF010000026.1"/>
</dbReference>
<dbReference type="InterPro" id="IPR011890">
    <property type="entry name" value="SMC_prok"/>
</dbReference>
<name>A0ABV4DQI9_9LACO</name>
<feature type="coiled-coil region" evidence="6">
    <location>
        <begin position="670"/>
        <end position="718"/>
    </location>
</feature>
<evidence type="ECO:0000259" key="7">
    <source>
        <dbReference type="SMART" id="SM00968"/>
    </source>
</evidence>
<feature type="coiled-coil region" evidence="6">
    <location>
        <begin position="241"/>
        <end position="296"/>
    </location>
</feature>
<comment type="caution">
    <text evidence="8">The sequence shown here is derived from an EMBL/GenBank/DDBJ whole genome shotgun (WGS) entry which is preliminary data.</text>
</comment>
<evidence type="ECO:0000256" key="3">
    <source>
        <dbReference type="ARBA" id="ARBA00022840"/>
    </source>
</evidence>
<feature type="coiled-coil region" evidence="6">
    <location>
        <begin position="167"/>
        <end position="194"/>
    </location>
</feature>
<proteinExistence type="inferred from homology"/>
<feature type="coiled-coil region" evidence="6">
    <location>
        <begin position="332"/>
        <end position="475"/>
    </location>
</feature>
<dbReference type="InterPro" id="IPR003395">
    <property type="entry name" value="RecF/RecN/SMC_N"/>
</dbReference>
<dbReference type="Gene3D" id="1.20.1060.20">
    <property type="match status" value="1"/>
</dbReference>
<dbReference type="PANTHER" id="PTHR43977">
    <property type="entry name" value="STRUCTURAL MAINTENANCE OF CHROMOSOMES PROTEIN 3"/>
    <property type="match status" value="1"/>
</dbReference>
<dbReference type="Proteomes" id="UP001565236">
    <property type="component" value="Unassembled WGS sequence"/>
</dbReference>
<feature type="coiled-coil region" evidence="6">
    <location>
        <begin position="761"/>
        <end position="907"/>
    </location>
</feature>
<sequence>MKLKTLKLSGFKSFADKTTIEFQDGMTGIVGPNGSGKSNIIEALRWVLGEQSAKSLRGVKMPDVIFAGSQTRAPLNRAEVELEFDNSDRFLQIDSDQVTITRRIYRNGESEFLINHKNVRLRDIVELFMDTGLGRESFSIISQGKVEAIFNSRPEDRRVLLEEVAGIVKYKKEKQKAKQELDETTDHLDRVADIITELDKQREPLKIQASIARDYLTQKEEYDHYEKSRLVLEITDRSTKKKTLEEKIATLDEILTKQIAEAKKQEAKTQQLQLRQASLEEKLDQDQKRFNELTRQQEKLIGKRDLSEHDSEYIKTRLQELSESIQGDELTKQEVTKQLDEFKMQEAKLTEECHSLEAKLAEADAILTVDPAQLEEQIESLRQEIVDDLQEQATLKNRQVYLAKEAQKKVAQTKATTKRLEQAKAKLAKAVAKRQEIDSEVAEIKSHYVTVKEQLVKLQQELLTAQRLREDQQRRWLNASDVLQRAKARQESLQNVAANYAGYYHGVKAILQAKMTGVVGAVADRLQVPAKLAKAIDTALGAQLQNVVVTDEQAAKSAIRYLTEKRAGRATFLPRTTVKPRELSSEKRVLLQNVAGVIGIASELVEYQVEDRPIVLHLLGALVVAKDLDAATKIATTLNYSVKIVTLAGEVINAGGSLTGGQERQKRTGLLEQQQQLKQLTADITVMTEKLSTIELEGGKTKQKVEYLEKERKDLQQEEQVRAQSVQAVTEKLQVAMLAEKQQEAEVKTLSETFEQTKGTDNKTEEQNERLAAELTQLTETIIKKKEELAVRIALQKDRSQEQQKQQAQKNKLEQELGIKHERKNLLLIQIKEAKIQLEQAIQRIEKATIKIQSIKEEQQIKQALGTDIEAKRKAVEQEHKELEKGIARYQEKRSKLHDLLKESQQNAARANELRQVTADEKSGLTAELGSCKASLERDLDELAQNYGSTFEAAKQENTETDLVQVKQRVQLLKLGIEELGEVNLGAISEFERIDTRYSFLTQQQADLLEAKAQLVQSMDEMDTEAKNRFKAAFDDVQAAFSEIFPQVFEGGKAELSLTDPNDLLHTGIELMAQPPGKKFQHLNLLSGGERALTAITLLFAILKVRPVPFAVLDEAEAALDDANVARYSRYLRRFDQQTQFIVITHRKGTMMNADVLYGVTMQESGVSKIVSVALDELE</sequence>
<protein>
    <recommendedName>
        <fullName evidence="6">Chromosome partition protein Smc</fullName>
    </recommendedName>
</protein>
<dbReference type="PIRSF" id="PIRSF005719">
    <property type="entry name" value="SMC"/>
    <property type="match status" value="1"/>
</dbReference>
<dbReference type="SMART" id="SM00968">
    <property type="entry name" value="SMC_hinge"/>
    <property type="match status" value="1"/>
</dbReference>
<dbReference type="HAMAP" id="MF_01894">
    <property type="entry name" value="Smc_prok"/>
    <property type="match status" value="1"/>
</dbReference>
<reference evidence="8 9" key="1">
    <citation type="submission" date="2024-03" db="EMBL/GenBank/DDBJ databases">
        <title>Mouse gut bacterial collection (mGBC) of GemPharmatech.</title>
        <authorList>
            <person name="He Y."/>
            <person name="Dong L."/>
            <person name="Wu D."/>
            <person name="Gao X."/>
            <person name="Lin Z."/>
        </authorList>
    </citation>
    <scope>NUCLEOTIDE SEQUENCE [LARGE SCALE GENOMIC DNA]</scope>
    <source>
        <strain evidence="8 9">15-30</strain>
    </source>
</reference>
<keyword evidence="3 6" id="KW-0067">ATP-binding</keyword>
<dbReference type="SUPFAM" id="SSF52540">
    <property type="entry name" value="P-loop containing nucleoside triphosphate hydrolases"/>
    <property type="match status" value="1"/>
</dbReference>
<keyword evidence="4 6" id="KW-0175">Coiled coil</keyword>
<organism evidence="8 9">
    <name type="scientific">Ligilactobacillus faecis</name>
    <dbReference type="NCBI Taxonomy" id="762833"/>
    <lineage>
        <taxon>Bacteria</taxon>
        <taxon>Bacillati</taxon>
        <taxon>Bacillota</taxon>
        <taxon>Bacilli</taxon>
        <taxon>Lactobacillales</taxon>
        <taxon>Lactobacillaceae</taxon>
        <taxon>Ligilactobacillus</taxon>
    </lineage>
</organism>
<accession>A0ABV4DQI9</accession>
<dbReference type="CDD" id="cd03278">
    <property type="entry name" value="ABC_SMC_barmotin"/>
    <property type="match status" value="2"/>
</dbReference>
<comment type="domain">
    <text evidence="6">Contains large globular domains required for ATP hydrolysis at each terminus and a third globular domain forming a flexible hinge near the middle of the molecule. These domains are separated by coiled-coil structures.</text>
</comment>
<keyword evidence="9" id="KW-1185">Reference proteome</keyword>
<evidence type="ECO:0000313" key="8">
    <source>
        <dbReference type="EMBL" id="MEY8662724.1"/>
    </source>
</evidence>
<dbReference type="Pfam" id="PF06470">
    <property type="entry name" value="SMC_hinge"/>
    <property type="match status" value="1"/>
</dbReference>
<feature type="domain" description="SMC hinge" evidence="7">
    <location>
        <begin position="516"/>
        <end position="635"/>
    </location>
</feature>
<dbReference type="Gene3D" id="3.30.70.1620">
    <property type="match status" value="1"/>
</dbReference>
<dbReference type="InterPro" id="IPR024704">
    <property type="entry name" value="SMC"/>
</dbReference>
<evidence type="ECO:0000256" key="5">
    <source>
        <dbReference type="ARBA" id="ARBA00023125"/>
    </source>
</evidence>
<comment type="similarity">
    <text evidence="6">Belongs to the SMC family.</text>
</comment>
<dbReference type="InterPro" id="IPR010935">
    <property type="entry name" value="SMC_hinge"/>
</dbReference>
<dbReference type="NCBIfam" id="TIGR02168">
    <property type="entry name" value="SMC_prok_B"/>
    <property type="match status" value="1"/>
</dbReference>
<feature type="binding site" evidence="6">
    <location>
        <begin position="32"/>
        <end position="39"/>
    </location>
    <ligand>
        <name>ATP</name>
        <dbReference type="ChEBI" id="CHEBI:30616"/>
    </ligand>
</feature>
<evidence type="ECO:0000256" key="6">
    <source>
        <dbReference type="HAMAP-Rule" id="MF_01894"/>
    </source>
</evidence>
<dbReference type="Gene3D" id="3.40.50.300">
    <property type="entry name" value="P-loop containing nucleotide triphosphate hydrolases"/>
    <property type="match status" value="2"/>
</dbReference>
<evidence type="ECO:0000256" key="1">
    <source>
        <dbReference type="ARBA" id="ARBA00022490"/>
    </source>
</evidence>
<comment type="subcellular location">
    <subcellularLocation>
        <location evidence="6">Cytoplasm</location>
    </subcellularLocation>
</comment>
<dbReference type="Pfam" id="PF02463">
    <property type="entry name" value="SMC_N"/>
    <property type="match status" value="1"/>
</dbReference>
<dbReference type="InterPro" id="IPR036277">
    <property type="entry name" value="SMC_hinge_sf"/>
</dbReference>
<evidence type="ECO:0000313" key="9">
    <source>
        <dbReference type="Proteomes" id="UP001565236"/>
    </source>
</evidence>
<comment type="function">
    <text evidence="6">Required for chromosome condensation and partitioning.</text>
</comment>
<keyword evidence="5 6" id="KW-0238">DNA-binding</keyword>
<dbReference type="InterPro" id="IPR027417">
    <property type="entry name" value="P-loop_NTPase"/>
</dbReference>
<dbReference type="SUPFAM" id="SSF75553">
    <property type="entry name" value="Smc hinge domain"/>
    <property type="match status" value="1"/>
</dbReference>